<dbReference type="RefSeq" id="XP_008721341.1">
    <property type="nucleotide sequence ID" value="XM_008723119.1"/>
</dbReference>
<dbReference type="Proteomes" id="UP000030752">
    <property type="component" value="Unassembled WGS sequence"/>
</dbReference>
<dbReference type="AlphaFoldDB" id="W2RLE3"/>
<sequence>MTTYFSAAGHISHATHASPRRTLAHGAQLARPACLISSCHIPSPSSRH</sequence>
<evidence type="ECO:0000313" key="2">
    <source>
        <dbReference type="Proteomes" id="UP000030752"/>
    </source>
</evidence>
<dbReference type="VEuPathDB" id="FungiDB:HMPREF1541_08801"/>
<reference evidence="1 2" key="1">
    <citation type="submission" date="2013-03" db="EMBL/GenBank/DDBJ databases">
        <title>The Genome Sequence of Phialophora europaea CBS 101466.</title>
        <authorList>
            <consortium name="The Broad Institute Genomics Platform"/>
            <person name="Cuomo C."/>
            <person name="de Hoog S."/>
            <person name="Gorbushina A."/>
            <person name="Walker B."/>
            <person name="Young S.K."/>
            <person name="Zeng Q."/>
            <person name="Gargeya S."/>
            <person name="Fitzgerald M."/>
            <person name="Haas B."/>
            <person name="Abouelleil A."/>
            <person name="Allen A.W."/>
            <person name="Alvarado L."/>
            <person name="Arachchi H.M."/>
            <person name="Berlin A.M."/>
            <person name="Chapman S.B."/>
            <person name="Gainer-Dewar J."/>
            <person name="Goldberg J."/>
            <person name="Griggs A."/>
            <person name="Gujja S."/>
            <person name="Hansen M."/>
            <person name="Howarth C."/>
            <person name="Imamovic A."/>
            <person name="Ireland A."/>
            <person name="Larimer J."/>
            <person name="McCowan C."/>
            <person name="Murphy C."/>
            <person name="Pearson M."/>
            <person name="Poon T.W."/>
            <person name="Priest M."/>
            <person name="Roberts A."/>
            <person name="Saif S."/>
            <person name="Shea T."/>
            <person name="Sisk P."/>
            <person name="Sykes S."/>
            <person name="Wortman J."/>
            <person name="Nusbaum C."/>
            <person name="Birren B."/>
        </authorList>
    </citation>
    <scope>NUCLEOTIDE SEQUENCE [LARGE SCALE GENOMIC DNA]</scope>
    <source>
        <strain evidence="1 2">CBS 101466</strain>
    </source>
</reference>
<dbReference type="InParanoid" id="W2RLE3"/>
<name>W2RLE3_CYPE1</name>
<protein>
    <submittedName>
        <fullName evidence="1">Uncharacterized protein</fullName>
    </submittedName>
</protein>
<evidence type="ECO:0000313" key="1">
    <source>
        <dbReference type="EMBL" id="ETN36523.1"/>
    </source>
</evidence>
<organism evidence="1 2">
    <name type="scientific">Cyphellophora europaea (strain CBS 101466)</name>
    <name type="common">Phialophora europaea</name>
    <dbReference type="NCBI Taxonomy" id="1220924"/>
    <lineage>
        <taxon>Eukaryota</taxon>
        <taxon>Fungi</taxon>
        <taxon>Dikarya</taxon>
        <taxon>Ascomycota</taxon>
        <taxon>Pezizomycotina</taxon>
        <taxon>Eurotiomycetes</taxon>
        <taxon>Chaetothyriomycetidae</taxon>
        <taxon>Chaetothyriales</taxon>
        <taxon>Cyphellophoraceae</taxon>
        <taxon>Cyphellophora</taxon>
    </lineage>
</organism>
<accession>W2RLE3</accession>
<dbReference type="GeneID" id="19976140"/>
<dbReference type="EMBL" id="KB822725">
    <property type="protein sequence ID" value="ETN36523.1"/>
    <property type="molecule type" value="Genomic_DNA"/>
</dbReference>
<keyword evidence="2" id="KW-1185">Reference proteome</keyword>
<gene>
    <name evidence="1" type="ORF">HMPREF1541_08801</name>
</gene>
<proteinExistence type="predicted"/>
<dbReference type="HOGENOM" id="CLU_3159969_0_0_1"/>